<evidence type="ECO:0000313" key="3">
    <source>
        <dbReference type="Proteomes" id="UP001139089"/>
    </source>
</evidence>
<protein>
    <submittedName>
        <fullName evidence="2">Serine/threonine protein phosphatase</fullName>
    </submittedName>
</protein>
<dbReference type="InterPro" id="IPR004843">
    <property type="entry name" value="Calcineurin-like_PHP"/>
</dbReference>
<dbReference type="GO" id="GO:0008803">
    <property type="term" value="F:bis(5'-nucleosyl)-tetraphosphatase (symmetrical) activity"/>
    <property type="evidence" value="ECO:0007669"/>
    <property type="project" value="TreeGrafter"/>
</dbReference>
<sequence length="231" mass="25605">MGGNIYVIPDIHGCLHALHEAEGRIAADRDDAQDTAIIVYLGDYVDRGPDSAGVIEHLIEGSIAKAHRIMLCGNHDQIFHAVLCAQADPRGWLSLGGRETLRSYGMYDADIHRLSASPRKLAEAVRSHVPDSHKLFLKLLPVAARIGPRHIFVHAGLYPGRPLDRQTDEHMMWIREPFLTDGPQMPMVVVHGHTIVREPEFREDRIGLDTGAFRSGRLTVLRIAKGVASLI</sequence>
<dbReference type="CDD" id="cd00144">
    <property type="entry name" value="MPP_PPP_family"/>
    <property type="match status" value="1"/>
</dbReference>
<dbReference type="GO" id="GO:0110154">
    <property type="term" value="P:RNA decapping"/>
    <property type="evidence" value="ECO:0007669"/>
    <property type="project" value="TreeGrafter"/>
</dbReference>
<reference evidence="2" key="1">
    <citation type="submission" date="2021-12" db="EMBL/GenBank/DDBJ databases">
        <authorList>
            <person name="Li Y."/>
        </authorList>
    </citation>
    <scope>NUCLEOTIDE SEQUENCE</scope>
    <source>
        <strain evidence="2">DKSPLA3</strain>
    </source>
</reference>
<gene>
    <name evidence="2" type="ORF">LRX75_08340</name>
</gene>
<evidence type="ECO:0000313" key="2">
    <source>
        <dbReference type="EMBL" id="MCD7109051.1"/>
    </source>
</evidence>
<dbReference type="AlphaFoldDB" id="A0A9X1NS58"/>
<name>A0A9X1NS58_9HYPH</name>
<dbReference type="EMBL" id="JAJOZR010000004">
    <property type="protein sequence ID" value="MCD7109051.1"/>
    <property type="molecule type" value="Genomic_DNA"/>
</dbReference>
<dbReference type="Pfam" id="PF00149">
    <property type="entry name" value="Metallophos"/>
    <property type="match status" value="1"/>
</dbReference>
<dbReference type="InterPro" id="IPR029052">
    <property type="entry name" value="Metallo-depent_PP-like"/>
</dbReference>
<keyword evidence="3" id="KW-1185">Reference proteome</keyword>
<organism evidence="2 3">
    <name type="scientific">Rhizobium quercicola</name>
    <dbReference type="NCBI Taxonomy" id="2901226"/>
    <lineage>
        <taxon>Bacteria</taxon>
        <taxon>Pseudomonadati</taxon>
        <taxon>Pseudomonadota</taxon>
        <taxon>Alphaproteobacteria</taxon>
        <taxon>Hyphomicrobiales</taxon>
        <taxon>Rhizobiaceae</taxon>
        <taxon>Rhizobium/Agrobacterium group</taxon>
        <taxon>Rhizobium</taxon>
    </lineage>
</organism>
<accession>A0A9X1NS58</accession>
<dbReference type="Proteomes" id="UP001139089">
    <property type="component" value="Unassembled WGS sequence"/>
</dbReference>
<feature type="domain" description="Calcineurin-like phosphoesterase" evidence="1">
    <location>
        <begin position="4"/>
        <end position="197"/>
    </location>
</feature>
<dbReference type="PANTHER" id="PTHR42850">
    <property type="entry name" value="METALLOPHOSPHOESTERASE"/>
    <property type="match status" value="1"/>
</dbReference>
<dbReference type="GO" id="GO:0016791">
    <property type="term" value="F:phosphatase activity"/>
    <property type="evidence" value="ECO:0007669"/>
    <property type="project" value="TreeGrafter"/>
</dbReference>
<evidence type="ECO:0000259" key="1">
    <source>
        <dbReference type="Pfam" id="PF00149"/>
    </source>
</evidence>
<dbReference type="Gene3D" id="3.60.21.10">
    <property type="match status" value="1"/>
</dbReference>
<dbReference type="PANTHER" id="PTHR42850:SF4">
    <property type="entry name" value="ZINC-DEPENDENT ENDOPOLYPHOSPHATASE"/>
    <property type="match status" value="1"/>
</dbReference>
<dbReference type="SUPFAM" id="SSF56300">
    <property type="entry name" value="Metallo-dependent phosphatases"/>
    <property type="match status" value="1"/>
</dbReference>
<proteinExistence type="predicted"/>
<dbReference type="GO" id="GO:0005737">
    <property type="term" value="C:cytoplasm"/>
    <property type="evidence" value="ECO:0007669"/>
    <property type="project" value="TreeGrafter"/>
</dbReference>
<comment type="caution">
    <text evidence="2">The sequence shown here is derived from an EMBL/GenBank/DDBJ whole genome shotgun (WGS) entry which is preliminary data.</text>
</comment>
<dbReference type="RefSeq" id="WP_231813425.1">
    <property type="nucleotide sequence ID" value="NZ_JAJOZR010000004.1"/>
</dbReference>
<dbReference type="InterPro" id="IPR050126">
    <property type="entry name" value="Ap4A_hydrolase"/>
</dbReference>